<name>A0A8H8CF48_PSICU</name>
<evidence type="ECO:0000313" key="2">
    <source>
        <dbReference type="EMBL" id="KAG5163266.1"/>
    </source>
</evidence>
<evidence type="ECO:0000256" key="1">
    <source>
        <dbReference type="SAM" id="SignalP"/>
    </source>
</evidence>
<reference evidence="2" key="1">
    <citation type="submission" date="2021-02" db="EMBL/GenBank/DDBJ databases">
        <title>Psilocybe cubensis genome.</title>
        <authorList>
            <person name="Mckernan K.J."/>
            <person name="Crawford S."/>
            <person name="Trippe A."/>
            <person name="Kane L.T."/>
            <person name="Mclaughlin S."/>
        </authorList>
    </citation>
    <scope>NUCLEOTIDE SEQUENCE [LARGE SCALE GENOMIC DNA]</scope>
    <source>
        <strain evidence="2">MGC-MH-2018</strain>
    </source>
</reference>
<protein>
    <submittedName>
        <fullName evidence="2">Uncharacterized protein</fullName>
    </submittedName>
</protein>
<keyword evidence="1" id="KW-0732">Signal</keyword>
<accession>A0A8H8CF48</accession>
<dbReference type="AlphaFoldDB" id="A0A8H8CF48"/>
<feature type="signal peptide" evidence="1">
    <location>
        <begin position="1"/>
        <end position="23"/>
    </location>
</feature>
<feature type="chain" id="PRO_5034730690" evidence="1">
    <location>
        <begin position="24"/>
        <end position="121"/>
    </location>
</feature>
<dbReference type="OrthoDB" id="2982805at2759"/>
<organism evidence="2">
    <name type="scientific">Psilocybe cubensis</name>
    <name type="common">Psychedelic mushroom</name>
    <name type="synonym">Stropharia cubensis</name>
    <dbReference type="NCBI Taxonomy" id="181762"/>
    <lineage>
        <taxon>Eukaryota</taxon>
        <taxon>Fungi</taxon>
        <taxon>Dikarya</taxon>
        <taxon>Basidiomycota</taxon>
        <taxon>Agaricomycotina</taxon>
        <taxon>Agaricomycetes</taxon>
        <taxon>Agaricomycetidae</taxon>
        <taxon>Agaricales</taxon>
        <taxon>Agaricineae</taxon>
        <taxon>Strophariaceae</taxon>
        <taxon>Psilocybe</taxon>
    </lineage>
</organism>
<dbReference type="EMBL" id="JAFIQS010000015">
    <property type="protein sequence ID" value="KAG5163266.1"/>
    <property type="molecule type" value="Genomic_DNA"/>
</dbReference>
<sequence>MQFTTKLSTLLVAVASAVIATHGSVIARNELAALSIIFFDDVGLTGSAYAPDGLLQSVCTTLPPDWLDRAESVDIATGFSCTFFQFQGCDGTGITLSGIVDTLPDPELYNNVESFSCNKAI</sequence>
<comment type="caution">
    <text evidence="2">The sequence shown here is derived from an EMBL/GenBank/DDBJ whole genome shotgun (WGS) entry which is preliminary data.</text>
</comment>
<gene>
    <name evidence="2" type="ORF">JR316_011610</name>
</gene>
<proteinExistence type="predicted"/>